<feature type="signal peptide" evidence="1">
    <location>
        <begin position="1"/>
        <end position="24"/>
    </location>
</feature>
<dbReference type="RefSeq" id="WP_029706445.1">
    <property type="nucleotide sequence ID" value="NZ_CP019239.1"/>
</dbReference>
<dbReference type="InterPro" id="IPR021675">
    <property type="entry name" value="DUF3261"/>
</dbReference>
<gene>
    <name evidence="2" type="ORF">RS694_11555</name>
</gene>
<evidence type="ECO:0000256" key="1">
    <source>
        <dbReference type="SAM" id="SignalP"/>
    </source>
</evidence>
<evidence type="ECO:0000313" key="2">
    <source>
        <dbReference type="EMBL" id="APW43099.1"/>
    </source>
</evidence>
<keyword evidence="1" id="KW-0732">Signal</keyword>
<dbReference type="KEGG" id="rsb:RS694_11555"/>
<dbReference type="Proteomes" id="UP000186110">
    <property type="component" value="Chromosome"/>
</dbReference>
<accession>A0A1P8KAR2</accession>
<proteinExistence type="predicted"/>
<dbReference type="eggNOG" id="ENOG50330BN">
    <property type="taxonomic scope" value="Bacteria"/>
</dbReference>
<keyword evidence="3" id="KW-1185">Reference proteome</keyword>
<dbReference type="PROSITE" id="PS51257">
    <property type="entry name" value="PROKAR_LIPOPROTEIN"/>
    <property type="match status" value="1"/>
</dbReference>
<evidence type="ECO:0008006" key="4">
    <source>
        <dbReference type="Google" id="ProtNLM"/>
    </source>
</evidence>
<evidence type="ECO:0000313" key="3">
    <source>
        <dbReference type="Proteomes" id="UP000186110"/>
    </source>
</evidence>
<protein>
    <recommendedName>
        <fullName evidence="4">DUF3261 domain-containing protein</fullName>
    </recommendedName>
</protein>
<reference evidence="2 3" key="1">
    <citation type="submission" date="2017-01" db="EMBL/GenBank/DDBJ databases">
        <authorList>
            <person name="Mah S.A."/>
            <person name="Swanson W.J."/>
            <person name="Moy G.W."/>
            <person name="Vacquier V.D."/>
        </authorList>
    </citation>
    <scope>NUCLEOTIDE SEQUENCE [LARGE SCALE GENOMIC DNA]</scope>
    <source>
        <strain evidence="2 3">DSM 22694</strain>
    </source>
</reference>
<sequence length="191" mass="20634">MNRLLRPLWLAVAVLGLVAGCAMPSAPDTAPLLKLSPASLGRELAMAQQMQVEAGGRSVTMDVALEADATAVRMAVLQLGRTLARMEWDGQQLTRTLAPGWPDSLLAESVLNDLQLVWWPVGAIRGALPAGWTLEQTASRRTLWHGPQRVVVIELAQGGTTIVIRHPLEGYTVQVRTETQSPIFDATADKP</sequence>
<dbReference type="Pfam" id="PF11659">
    <property type="entry name" value="DUF3261"/>
    <property type="match status" value="1"/>
</dbReference>
<feature type="chain" id="PRO_5010293520" description="DUF3261 domain-containing protein" evidence="1">
    <location>
        <begin position="25"/>
        <end position="191"/>
    </location>
</feature>
<dbReference type="EMBL" id="CP019239">
    <property type="protein sequence ID" value="APW43099.1"/>
    <property type="molecule type" value="Genomic_DNA"/>
</dbReference>
<organism evidence="2 3">
    <name type="scientific">Rhodoferax saidenbachensis</name>
    <dbReference type="NCBI Taxonomy" id="1484693"/>
    <lineage>
        <taxon>Bacteria</taxon>
        <taxon>Pseudomonadati</taxon>
        <taxon>Pseudomonadota</taxon>
        <taxon>Betaproteobacteria</taxon>
        <taxon>Burkholderiales</taxon>
        <taxon>Comamonadaceae</taxon>
        <taxon>Rhodoferax</taxon>
    </lineage>
</organism>
<dbReference type="STRING" id="1484693.RS694_11555"/>
<dbReference type="AlphaFoldDB" id="A0A1P8KAR2"/>
<name>A0A1P8KAR2_9BURK</name>